<proteinExistence type="predicted"/>
<comment type="caution">
    <text evidence="2">The sequence shown here is derived from an EMBL/GenBank/DDBJ whole genome shotgun (WGS) entry which is preliminary data.</text>
</comment>
<sequence>MAGIPLQNSHIGRQTLPTLIKHSLGSAKHHESPTRANMSHSSHVPRVGLLYQGSLAGSLCHAFRLLARRTTIHLGVAAESLPGVVRTP</sequence>
<feature type="region of interest" description="Disordered" evidence="1">
    <location>
        <begin position="1"/>
        <end position="41"/>
    </location>
</feature>
<name>A0A8X6QHW5_NEPPI</name>
<reference evidence="2" key="1">
    <citation type="submission" date="2020-08" db="EMBL/GenBank/DDBJ databases">
        <title>Multicomponent nature underlies the extraordinary mechanical properties of spider dragline silk.</title>
        <authorList>
            <person name="Kono N."/>
            <person name="Nakamura H."/>
            <person name="Mori M."/>
            <person name="Yoshida Y."/>
            <person name="Ohtoshi R."/>
            <person name="Malay A.D."/>
            <person name="Moran D.A.P."/>
            <person name="Tomita M."/>
            <person name="Numata K."/>
            <person name="Arakawa K."/>
        </authorList>
    </citation>
    <scope>NUCLEOTIDE SEQUENCE</scope>
</reference>
<accession>A0A8X6QHW5</accession>
<dbReference type="Proteomes" id="UP000887013">
    <property type="component" value="Unassembled WGS sequence"/>
</dbReference>
<feature type="compositionally biased region" description="Polar residues" evidence="1">
    <location>
        <begin position="1"/>
        <end position="17"/>
    </location>
</feature>
<keyword evidence="3" id="KW-1185">Reference proteome</keyword>
<evidence type="ECO:0000313" key="3">
    <source>
        <dbReference type="Proteomes" id="UP000887013"/>
    </source>
</evidence>
<dbReference type="AlphaFoldDB" id="A0A8X6QHW5"/>
<evidence type="ECO:0000256" key="1">
    <source>
        <dbReference type="SAM" id="MobiDB-lite"/>
    </source>
</evidence>
<protein>
    <submittedName>
        <fullName evidence="2">Uncharacterized protein</fullName>
    </submittedName>
</protein>
<evidence type="ECO:0000313" key="2">
    <source>
        <dbReference type="EMBL" id="GFU14450.1"/>
    </source>
</evidence>
<gene>
    <name evidence="2" type="ORF">NPIL_275811</name>
</gene>
<dbReference type="EMBL" id="BMAW01029958">
    <property type="protein sequence ID" value="GFU14450.1"/>
    <property type="molecule type" value="Genomic_DNA"/>
</dbReference>
<organism evidence="2 3">
    <name type="scientific">Nephila pilipes</name>
    <name type="common">Giant wood spider</name>
    <name type="synonym">Nephila maculata</name>
    <dbReference type="NCBI Taxonomy" id="299642"/>
    <lineage>
        <taxon>Eukaryota</taxon>
        <taxon>Metazoa</taxon>
        <taxon>Ecdysozoa</taxon>
        <taxon>Arthropoda</taxon>
        <taxon>Chelicerata</taxon>
        <taxon>Arachnida</taxon>
        <taxon>Araneae</taxon>
        <taxon>Araneomorphae</taxon>
        <taxon>Entelegynae</taxon>
        <taxon>Araneoidea</taxon>
        <taxon>Nephilidae</taxon>
        <taxon>Nephila</taxon>
    </lineage>
</organism>